<dbReference type="Gene3D" id="1.20.1070.10">
    <property type="entry name" value="Rhodopsin 7-helix transmembrane proteins"/>
    <property type="match status" value="1"/>
</dbReference>
<keyword evidence="4" id="KW-0297">G-protein coupled receptor</keyword>
<keyword evidence="5 9" id="KW-0472">Membrane</keyword>
<dbReference type="SUPFAM" id="SSF81321">
    <property type="entry name" value="Family A G protein-coupled receptor-like"/>
    <property type="match status" value="1"/>
</dbReference>
<feature type="transmembrane region" description="Helical" evidence="9">
    <location>
        <begin position="37"/>
        <end position="62"/>
    </location>
</feature>
<sequence>MANVTVGATLLLESITTNASTVVDDVDTSVYYDVEKYSWIIFSPLFLMIGFVGNLLNICVLFRLKFYKNATYTLLFILAFTDLTVLFIGLTRYLIKYASDVDIRVLSEFSCRFSLFLIYFSMQFSSWILVLVTVIRFMKTFVPLRRTASKDITIKNTLVSLLIAAIMLIGINLHFFWTNGITDEGSCSSLTPEYYEFDEKVFVYVDFVFLSILPAGIMIVLNALICYELSKLTKTRRRMSIQSGVSPLRRQKSTKRVTWMLLVTTSYFIVATIPISIYFIVDSHVRPGADASTESRLDIAWTITYLFQYSHFALNFYLYTATNEKFRKELTALTKNVYQRISTSSNQPIKPAPSREYSSDSKKISATQST</sequence>
<keyword evidence="6" id="KW-0675">Receptor</keyword>
<dbReference type="PANTHER" id="PTHR24243">
    <property type="entry name" value="G-PROTEIN COUPLED RECEPTOR"/>
    <property type="match status" value="1"/>
</dbReference>
<dbReference type="PRINTS" id="PR00237">
    <property type="entry name" value="GPCRRHODOPSN"/>
</dbReference>
<feature type="transmembrane region" description="Helical" evidence="9">
    <location>
        <begin position="115"/>
        <end position="137"/>
    </location>
</feature>
<dbReference type="GO" id="GO:0004930">
    <property type="term" value="F:G protein-coupled receptor activity"/>
    <property type="evidence" value="ECO:0007669"/>
    <property type="project" value="UniProtKB-KW"/>
</dbReference>
<comment type="subcellular location">
    <subcellularLocation>
        <location evidence="1">Membrane</location>
        <topology evidence="1">Multi-pass membrane protein</topology>
    </subcellularLocation>
</comment>
<gene>
    <name evidence="11" type="ORF">MEDL_34806</name>
</gene>
<feature type="transmembrane region" description="Helical" evidence="9">
    <location>
        <begin position="158"/>
        <end position="177"/>
    </location>
</feature>
<dbReference type="PROSITE" id="PS50262">
    <property type="entry name" value="G_PROTEIN_RECEP_F1_2"/>
    <property type="match status" value="1"/>
</dbReference>
<dbReference type="EMBL" id="CAJPWZ010001680">
    <property type="protein sequence ID" value="CAG2221281.1"/>
    <property type="molecule type" value="Genomic_DNA"/>
</dbReference>
<keyword evidence="2 9" id="KW-0812">Transmembrane</keyword>
<keyword evidence="3 9" id="KW-1133">Transmembrane helix</keyword>
<dbReference type="PANTHER" id="PTHR24243:SF230">
    <property type="entry name" value="G-PROTEIN COUPLED RECEPTORS FAMILY 1 PROFILE DOMAIN-CONTAINING PROTEIN"/>
    <property type="match status" value="1"/>
</dbReference>
<feature type="transmembrane region" description="Helical" evidence="9">
    <location>
        <begin position="74"/>
        <end position="95"/>
    </location>
</feature>
<dbReference type="InterPro" id="IPR017452">
    <property type="entry name" value="GPCR_Rhodpsn_7TM"/>
</dbReference>
<feature type="transmembrane region" description="Helical" evidence="9">
    <location>
        <begin position="299"/>
        <end position="319"/>
    </location>
</feature>
<evidence type="ECO:0000256" key="9">
    <source>
        <dbReference type="SAM" id="Phobius"/>
    </source>
</evidence>
<dbReference type="Pfam" id="PF00001">
    <property type="entry name" value="7tm_1"/>
    <property type="match status" value="1"/>
</dbReference>
<evidence type="ECO:0000259" key="10">
    <source>
        <dbReference type="PROSITE" id="PS50262"/>
    </source>
</evidence>
<evidence type="ECO:0000256" key="6">
    <source>
        <dbReference type="ARBA" id="ARBA00023170"/>
    </source>
</evidence>
<evidence type="ECO:0000313" key="12">
    <source>
        <dbReference type="Proteomes" id="UP000683360"/>
    </source>
</evidence>
<evidence type="ECO:0000256" key="7">
    <source>
        <dbReference type="ARBA" id="ARBA00023224"/>
    </source>
</evidence>
<dbReference type="OrthoDB" id="9983318at2759"/>
<keyword evidence="12" id="KW-1185">Reference proteome</keyword>
<proteinExistence type="predicted"/>
<evidence type="ECO:0000256" key="2">
    <source>
        <dbReference type="ARBA" id="ARBA00022692"/>
    </source>
</evidence>
<keyword evidence="7" id="KW-0807">Transducer</keyword>
<accession>A0A8S3SLQ0</accession>
<feature type="domain" description="G-protein coupled receptors family 1 profile" evidence="10">
    <location>
        <begin position="53"/>
        <end position="319"/>
    </location>
</feature>
<evidence type="ECO:0000256" key="1">
    <source>
        <dbReference type="ARBA" id="ARBA00004141"/>
    </source>
</evidence>
<evidence type="ECO:0000256" key="5">
    <source>
        <dbReference type="ARBA" id="ARBA00023136"/>
    </source>
</evidence>
<dbReference type="InterPro" id="IPR000276">
    <property type="entry name" value="GPCR_Rhodpsn"/>
</dbReference>
<feature type="region of interest" description="Disordered" evidence="8">
    <location>
        <begin position="344"/>
        <end position="370"/>
    </location>
</feature>
<protein>
    <recommendedName>
        <fullName evidence="10">G-protein coupled receptors family 1 profile domain-containing protein</fullName>
    </recommendedName>
</protein>
<dbReference type="GO" id="GO:0005886">
    <property type="term" value="C:plasma membrane"/>
    <property type="evidence" value="ECO:0007669"/>
    <property type="project" value="TreeGrafter"/>
</dbReference>
<comment type="caution">
    <text evidence="11">The sequence shown here is derived from an EMBL/GenBank/DDBJ whole genome shotgun (WGS) entry which is preliminary data.</text>
</comment>
<name>A0A8S3SLQ0_MYTED</name>
<organism evidence="11 12">
    <name type="scientific">Mytilus edulis</name>
    <name type="common">Blue mussel</name>
    <dbReference type="NCBI Taxonomy" id="6550"/>
    <lineage>
        <taxon>Eukaryota</taxon>
        <taxon>Metazoa</taxon>
        <taxon>Spiralia</taxon>
        <taxon>Lophotrochozoa</taxon>
        <taxon>Mollusca</taxon>
        <taxon>Bivalvia</taxon>
        <taxon>Autobranchia</taxon>
        <taxon>Pteriomorphia</taxon>
        <taxon>Mytilida</taxon>
        <taxon>Mytiloidea</taxon>
        <taxon>Mytilidae</taxon>
        <taxon>Mytilinae</taxon>
        <taxon>Mytilus</taxon>
    </lineage>
</organism>
<dbReference type="AlphaFoldDB" id="A0A8S3SLQ0"/>
<reference evidence="11" key="1">
    <citation type="submission" date="2021-03" db="EMBL/GenBank/DDBJ databases">
        <authorList>
            <person name="Bekaert M."/>
        </authorList>
    </citation>
    <scope>NUCLEOTIDE SEQUENCE</scope>
</reference>
<feature type="transmembrane region" description="Helical" evidence="9">
    <location>
        <begin position="257"/>
        <end position="279"/>
    </location>
</feature>
<evidence type="ECO:0000313" key="11">
    <source>
        <dbReference type="EMBL" id="CAG2221281.1"/>
    </source>
</evidence>
<evidence type="ECO:0000256" key="4">
    <source>
        <dbReference type="ARBA" id="ARBA00023040"/>
    </source>
</evidence>
<evidence type="ECO:0000256" key="8">
    <source>
        <dbReference type="SAM" id="MobiDB-lite"/>
    </source>
</evidence>
<dbReference type="Proteomes" id="UP000683360">
    <property type="component" value="Unassembled WGS sequence"/>
</dbReference>
<feature type="transmembrane region" description="Helical" evidence="9">
    <location>
        <begin position="201"/>
        <end position="229"/>
    </location>
</feature>
<evidence type="ECO:0000256" key="3">
    <source>
        <dbReference type="ARBA" id="ARBA00022989"/>
    </source>
</evidence>